<accession>A0ABQ9D3Y6</accession>
<name>A0ABQ9D3Y6_9PASS</name>
<reference evidence="2" key="1">
    <citation type="submission" date="2019-10" db="EMBL/GenBank/DDBJ databases">
        <authorList>
            <person name="Soares A.E.R."/>
            <person name="Aleixo A."/>
            <person name="Schneider P."/>
            <person name="Miyaki C.Y."/>
            <person name="Schneider M.P."/>
            <person name="Mello C."/>
            <person name="Vasconcelos A.T.R."/>
        </authorList>
    </citation>
    <scope>NUCLEOTIDE SEQUENCE</scope>
    <source>
        <tissue evidence="2">Muscle</tissue>
    </source>
</reference>
<sequence>MRKSEILNAFFAPVFKNKTSCSPDTWSPEKEDRDEEQNEAPIVQGEMSWLTGDVPGDWKIVNVTPICKKGEKEDLRNYGSVTLTSVPGKIMGQTTSNATMQHMQDNQRIKLSQHEFIIGRSCLSNLISFYDEVTLSVDEGKSEDVFYLNFIKTNTVSHSILLEKLAAHGLDRCTLPWTKTCLDGQAQRAVVNGIKSS</sequence>
<organism evidence="2 3">
    <name type="scientific">Willisornis vidua</name>
    <name type="common">Xingu scale-backed antbird</name>
    <dbReference type="NCBI Taxonomy" id="1566151"/>
    <lineage>
        <taxon>Eukaryota</taxon>
        <taxon>Metazoa</taxon>
        <taxon>Chordata</taxon>
        <taxon>Craniata</taxon>
        <taxon>Vertebrata</taxon>
        <taxon>Euteleostomi</taxon>
        <taxon>Archelosauria</taxon>
        <taxon>Archosauria</taxon>
        <taxon>Dinosauria</taxon>
        <taxon>Saurischia</taxon>
        <taxon>Theropoda</taxon>
        <taxon>Coelurosauria</taxon>
        <taxon>Aves</taxon>
        <taxon>Neognathae</taxon>
        <taxon>Neoaves</taxon>
        <taxon>Telluraves</taxon>
        <taxon>Australaves</taxon>
        <taxon>Passeriformes</taxon>
        <taxon>Thamnophilidae</taxon>
        <taxon>Willisornis</taxon>
    </lineage>
</organism>
<gene>
    <name evidence="2" type="ORF">WISP_83239</name>
</gene>
<dbReference type="EMBL" id="WHWB01034041">
    <property type="protein sequence ID" value="KAJ7414607.1"/>
    <property type="molecule type" value="Genomic_DNA"/>
</dbReference>
<evidence type="ECO:0000313" key="2">
    <source>
        <dbReference type="EMBL" id="KAJ7414607.1"/>
    </source>
</evidence>
<proteinExistence type="predicted"/>
<dbReference type="Proteomes" id="UP001145742">
    <property type="component" value="Unassembled WGS sequence"/>
</dbReference>
<feature type="region of interest" description="Disordered" evidence="1">
    <location>
        <begin position="21"/>
        <end position="41"/>
    </location>
</feature>
<evidence type="ECO:0000313" key="3">
    <source>
        <dbReference type="Proteomes" id="UP001145742"/>
    </source>
</evidence>
<evidence type="ECO:0000256" key="1">
    <source>
        <dbReference type="SAM" id="MobiDB-lite"/>
    </source>
</evidence>
<dbReference type="PANTHER" id="PTHR33332">
    <property type="entry name" value="REVERSE TRANSCRIPTASE DOMAIN-CONTAINING PROTEIN"/>
    <property type="match status" value="1"/>
</dbReference>
<keyword evidence="3" id="KW-1185">Reference proteome</keyword>
<comment type="caution">
    <text evidence="2">The sequence shown here is derived from an EMBL/GenBank/DDBJ whole genome shotgun (WGS) entry which is preliminary data.</text>
</comment>
<protein>
    <submittedName>
        <fullName evidence="2">RNA-directed DNA polymerase from mobile element jockey-like protein</fullName>
    </submittedName>
</protein>